<gene>
    <name evidence="2" type="ORF">ACFOD3_28530</name>
</gene>
<dbReference type="GO" id="GO:0016746">
    <property type="term" value="F:acyltransferase activity"/>
    <property type="evidence" value="ECO:0007669"/>
    <property type="project" value="UniProtKB-KW"/>
</dbReference>
<keyword evidence="3" id="KW-1185">Reference proteome</keyword>
<dbReference type="RefSeq" id="WP_216840313.1">
    <property type="nucleotide sequence ID" value="NZ_JAFNJS010000017.1"/>
</dbReference>
<keyword evidence="2" id="KW-0012">Acyltransferase</keyword>
<dbReference type="EC" id="2.3.-.-" evidence="2"/>
<organism evidence="2 3">
    <name type="scientific">Falsiroseomonas tokyonensis</name>
    <dbReference type="NCBI Taxonomy" id="430521"/>
    <lineage>
        <taxon>Bacteria</taxon>
        <taxon>Pseudomonadati</taxon>
        <taxon>Pseudomonadota</taxon>
        <taxon>Alphaproteobacteria</taxon>
        <taxon>Acetobacterales</taxon>
        <taxon>Roseomonadaceae</taxon>
        <taxon>Falsiroseomonas</taxon>
    </lineage>
</organism>
<comment type="caution">
    <text evidence="2">The sequence shown here is derived from an EMBL/GenBank/DDBJ whole genome shotgun (WGS) entry which is preliminary data.</text>
</comment>
<evidence type="ECO:0000313" key="3">
    <source>
        <dbReference type="Proteomes" id="UP001595420"/>
    </source>
</evidence>
<name>A0ABV7C574_9PROT</name>
<protein>
    <submittedName>
        <fullName evidence="2">GNAT family N-acetyltransferase</fullName>
        <ecNumber evidence="2">2.3.-.-</ecNumber>
    </submittedName>
</protein>
<dbReference type="PROSITE" id="PS51186">
    <property type="entry name" value="GNAT"/>
    <property type="match status" value="1"/>
</dbReference>
<dbReference type="InterPro" id="IPR000182">
    <property type="entry name" value="GNAT_dom"/>
</dbReference>
<evidence type="ECO:0000313" key="2">
    <source>
        <dbReference type="EMBL" id="MFC3003873.1"/>
    </source>
</evidence>
<keyword evidence="2" id="KW-0808">Transferase</keyword>
<sequence length="161" mass="17944">MKTSQILPLTAEQLPAVKSIIDGLGLFPSELLDEMTALFLSGTVQDDLWFIVIEDGAACAVAYCAPERMTNGTWNLLLIAVQEEHQGRGLGRQLTQQLERTLPGRGARILLVETSSLPSFERTRAVYRRLGYVEEARIREFYAAGEDKVVFWKRLESVAGS</sequence>
<dbReference type="CDD" id="cd04301">
    <property type="entry name" value="NAT_SF"/>
    <property type="match status" value="1"/>
</dbReference>
<reference evidence="3" key="1">
    <citation type="journal article" date="2019" name="Int. J. Syst. Evol. Microbiol.">
        <title>The Global Catalogue of Microorganisms (GCM) 10K type strain sequencing project: providing services to taxonomists for standard genome sequencing and annotation.</title>
        <authorList>
            <consortium name="The Broad Institute Genomics Platform"/>
            <consortium name="The Broad Institute Genome Sequencing Center for Infectious Disease"/>
            <person name="Wu L."/>
            <person name="Ma J."/>
        </authorList>
    </citation>
    <scope>NUCLEOTIDE SEQUENCE [LARGE SCALE GENOMIC DNA]</scope>
    <source>
        <strain evidence="3">CGMCC 1.16855</strain>
    </source>
</reference>
<accession>A0ABV7C574</accession>
<proteinExistence type="predicted"/>
<dbReference type="Pfam" id="PF00583">
    <property type="entry name" value="Acetyltransf_1"/>
    <property type="match status" value="1"/>
</dbReference>
<dbReference type="EMBL" id="JBHRSB010000017">
    <property type="protein sequence ID" value="MFC3003873.1"/>
    <property type="molecule type" value="Genomic_DNA"/>
</dbReference>
<evidence type="ECO:0000259" key="1">
    <source>
        <dbReference type="PROSITE" id="PS51186"/>
    </source>
</evidence>
<dbReference type="Proteomes" id="UP001595420">
    <property type="component" value="Unassembled WGS sequence"/>
</dbReference>
<feature type="domain" description="N-acetyltransferase" evidence="1">
    <location>
        <begin position="4"/>
        <end position="156"/>
    </location>
</feature>